<dbReference type="PROSITE" id="PS00092">
    <property type="entry name" value="N6_MTASE"/>
    <property type="match status" value="1"/>
</dbReference>
<dbReference type="SUPFAM" id="SSF53335">
    <property type="entry name" value="S-adenosyl-L-methionine-dependent methyltransferases"/>
    <property type="match status" value="1"/>
</dbReference>
<dbReference type="InterPro" id="IPR002052">
    <property type="entry name" value="DNA_methylase_N6_adenine_CS"/>
</dbReference>
<evidence type="ECO:0000313" key="3">
    <source>
        <dbReference type="Proteomes" id="UP000265719"/>
    </source>
</evidence>
<name>A0A399G1R0_9ACTN</name>
<keyword evidence="3" id="KW-1185">Reference proteome</keyword>
<proteinExistence type="predicted"/>
<dbReference type="InterPro" id="IPR051720">
    <property type="entry name" value="rRNA_MeTrfase/Polyamine_Synth"/>
</dbReference>
<organism evidence="2 3">
    <name type="scientific">Thermobifida halotolerans</name>
    <dbReference type="NCBI Taxonomy" id="483545"/>
    <lineage>
        <taxon>Bacteria</taxon>
        <taxon>Bacillati</taxon>
        <taxon>Actinomycetota</taxon>
        <taxon>Actinomycetes</taxon>
        <taxon>Streptosporangiales</taxon>
        <taxon>Nocardiopsidaceae</taxon>
        <taxon>Thermobifida</taxon>
    </lineage>
</organism>
<dbReference type="Pfam" id="PF01861">
    <property type="entry name" value="BpsA_C"/>
    <property type="match status" value="1"/>
</dbReference>
<feature type="compositionally biased region" description="Polar residues" evidence="1">
    <location>
        <begin position="314"/>
        <end position="333"/>
    </location>
</feature>
<dbReference type="Gene3D" id="3.40.50.150">
    <property type="entry name" value="Vaccinia Virus protein VP39"/>
    <property type="match status" value="1"/>
</dbReference>
<dbReference type="AlphaFoldDB" id="A0A399G1R0"/>
<dbReference type="GO" id="GO:0003676">
    <property type="term" value="F:nucleic acid binding"/>
    <property type="evidence" value="ECO:0007669"/>
    <property type="project" value="InterPro"/>
</dbReference>
<dbReference type="InterPro" id="IPR002723">
    <property type="entry name" value="BpsA_C"/>
</dbReference>
<dbReference type="GO" id="GO:0008168">
    <property type="term" value="F:methyltransferase activity"/>
    <property type="evidence" value="ECO:0007669"/>
    <property type="project" value="InterPro"/>
</dbReference>
<accession>A0A399G1R0</accession>
<dbReference type="RefSeq" id="WP_119267914.1">
    <property type="nucleotide sequence ID" value="NZ_CP063196.1"/>
</dbReference>
<dbReference type="GO" id="GO:0032259">
    <property type="term" value="P:methylation"/>
    <property type="evidence" value="ECO:0007669"/>
    <property type="project" value="InterPro"/>
</dbReference>
<feature type="region of interest" description="Disordered" evidence="1">
    <location>
        <begin position="305"/>
        <end position="334"/>
    </location>
</feature>
<dbReference type="EMBL" id="CP063196">
    <property type="protein sequence ID" value="UOE20289.1"/>
    <property type="molecule type" value="Genomic_DNA"/>
</dbReference>
<sequence>MTRDTAPHAPLAERGVHAVRGHLVLAALADGRWWTARDLVRATAVAHRVVVETLAAVDPELDRDGDRVRLRDPARYAPLTDLPRLADPVGHLLAAHADTETELRRLVAEAPPPRADLDHVSATARTALRRALFLTTRFTMDGARLLCVGDHDLTSLALTLLCPDAEAIVVDIDERMLGYIDAAAARLGRKVRCHFADLRIGLPPAVHASADLVFTDPPYTPEGVELFVRRGLEGAADPRSTRVLLAYGASETTPALTARVQERLVRLHLAVEAIWPDFNRYLGAEAIGAASDLYVLRATTRTPVGGRKAPSTARIYSQGTNARESTESITARSAPSVWADADPDVFVGDWPREALPEGARRVPLATWLSAPVTARCAAVNLTGGAEALTERVILAAAAGNLRVVVGSHAAQVRDEAGRDALRRVVGPHRPLEFRHAVPDPRHTVIRVGAAPEPHDTADTAAWLAHRLRERAHGSVASVLREGLVQAAARSGRPVNKKWARTNVAAALPWLSGHTLLDLPLHRFGELDAALRRLAEALPRSGG</sequence>
<protein>
    <submittedName>
        <fullName evidence="2">Bis-aminopropyl spermidine synthase family protein</fullName>
    </submittedName>
</protein>
<evidence type="ECO:0000313" key="2">
    <source>
        <dbReference type="EMBL" id="UOE20289.1"/>
    </source>
</evidence>
<gene>
    <name evidence="2" type="ORF">NI17_003330</name>
</gene>
<evidence type="ECO:0000256" key="1">
    <source>
        <dbReference type="SAM" id="MobiDB-lite"/>
    </source>
</evidence>
<dbReference type="InterPro" id="IPR029063">
    <property type="entry name" value="SAM-dependent_MTases_sf"/>
</dbReference>
<reference evidence="2" key="1">
    <citation type="submission" date="2020-10" db="EMBL/GenBank/DDBJ databases">
        <title>De novo genome project of the cellulose decomposer Thermobifida halotolerans type strain.</title>
        <authorList>
            <person name="Nagy I."/>
            <person name="Horvath B."/>
            <person name="Kukolya J."/>
            <person name="Nagy I."/>
            <person name="Orsini M."/>
        </authorList>
    </citation>
    <scope>NUCLEOTIDE SEQUENCE</scope>
    <source>
        <strain evidence="2">DSM 44931</strain>
    </source>
</reference>
<dbReference type="PANTHER" id="PTHR23290:SF0">
    <property type="entry name" value="RRNA N6-ADENOSINE-METHYLTRANSFERASE METTL5"/>
    <property type="match status" value="1"/>
</dbReference>
<dbReference type="Proteomes" id="UP000265719">
    <property type="component" value="Chromosome"/>
</dbReference>
<dbReference type="PANTHER" id="PTHR23290">
    <property type="entry name" value="RRNA N6-ADENOSINE-METHYLTRANSFERASE METTL5"/>
    <property type="match status" value="1"/>
</dbReference>
<dbReference type="KEGG" id="thao:NI17_003330"/>
<dbReference type="GO" id="GO:0006596">
    <property type="term" value="P:polyamine biosynthetic process"/>
    <property type="evidence" value="ECO:0007669"/>
    <property type="project" value="TreeGrafter"/>
</dbReference>